<dbReference type="AlphaFoldDB" id="A0A1F5X2D6"/>
<organism evidence="1 2">
    <name type="scientific">Candidatus Giovannonibacteria bacterium RIFCSPLOWO2_01_FULL_45_34</name>
    <dbReference type="NCBI Taxonomy" id="1798351"/>
    <lineage>
        <taxon>Bacteria</taxon>
        <taxon>Candidatus Giovannoniibacteriota</taxon>
    </lineage>
</organism>
<protein>
    <submittedName>
        <fullName evidence="1">Uncharacterized protein</fullName>
    </submittedName>
</protein>
<comment type="caution">
    <text evidence="1">The sequence shown here is derived from an EMBL/GenBank/DDBJ whole genome shotgun (WGS) entry which is preliminary data.</text>
</comment>
<sequence>MKNPAVKETHYGKEVLVNKEMDMLRKTECLCLNCGNMKPGQADHCHVASALYKICVIENVSMAITRCPIFKPKN</sequence>
<evidence type="ECO:0000313" key="2">
    <source>
        <dbReference type="Proteomes" id="UP000178114"/>
    </source>
</evidence>
<evidence type="ECO:0000313" key="1">
    <source>
        <dbReference type="EMBL" id="OGF81721.1"/>
    </source>
</evidence>
<dbReference type="STRING" id="1798351.A2930_03920"/>
<proteinExistence type="predicted"/>
<dbReference type="EMBL" id="MFID01000006">
    <property type="protein sequence ID" value="OGF81721.1"/>
    <property type="molecule type" value="Genomic_DNA"/>
</dbReference>
<name>A0A1F5X2D6_9BACT</name>
<reference evidence="1 2" key="1">
    <citation type="journal article" date="2016" name="Nat. Commun.">
        <title>Thousands of microbial genomes shed light on interconnected biogeochemical processes in an aquifer system.</title>
        <authorList>
            <person name="Anantharaman K."/>
            <person name="Brown C.T."/>
            <person name="Hug L.A."/>
            <person name="Sharon I."/>
            <person name="Castelle C.J."/>
            <person name="Probst A.J."/>
            <person name="Thomas B.C."/>
            <person name="Singh A."/>
            <person name="Wilkins M.J."/>
            <person name="Karaoz U."/>
            <person name="Brodie E.L."/>
            <person name="Williams K.H."/>
            <person name="Hubbard S.S."/>
            <person name="Banfield J.F."/>
        </authorList>
    </citation>
    <scope>NUCLEOTIDE SEQUENCE [LARGE SCALE GENOMIC DNA]</scope>
</reference>
<dbReference type="Proteomes" id="UP000178114">
    <property type="component" value="Unassembled WGS sequence"/>
</dbReference>
<gene>
    <name evidence="1" type="ORF">A2930_03920</name>
</gene>
<accession>A0A1F5X2D6</accession>